<gene>
    <name evidence="4" type="ORF">CM83_102282</name>
</gene>
<dbReference type="PROSITE" id="PS50878">
    <property type="entry name" value="RT_POL"/>
    <property type="match status" value="1"/>
</dbReference>
<accession>A0A0A9W4G2</accession>
<evidence type="ECO:0000256" key="1">
    <source>
        <dbReference type="ARBA" id="ARBA00012493"/>
    </source>
</evidence>
<feature type="non-terminal residue" evidence="4">
    <location>
        <position position="159"/>
    </location>
</feature>
<name>A0A0A9W4G2_LYGHE</name>
<feature type="domain" description="Reverse transcriptase" evidence="3">
    <location>
        <begin position="1"/>
        <end position="53"/>
    </location>
</feature>
<reference evidence="4" key="1">
    <citation type="journal article" date="2014" name="PLoS ONE">
        <title>Transcriptome-Based Identification of ABC Transporters in the Western Tarnished Plant Bug Lygus hesperus.</title>
        <authorList>
            <person name="Hull J.J."/>
            <person name="Chaney K."/>
            <person name="Geib S.M."/>
            <person name="Fabrick J.A."/>
            <person name="Brent C.S."/>
            <person name="Walsh D."/>
            <person name="Lavine L.C."/>
        </authorList>
    </citation>
    <scope>NUCLEOTIDE SEQUENCE</scope>
</reference>
<evidence type="ECO:0000259" key="3">
    <source>
        <dbReference type="PROSITE" id="PS50878"/>
    </source>
</evidence>
<dbReference type="InterPro" id="IPR000477">
    <property type="entry name" value="RT_dom"/>
</dbReference>
<dbReference type="GO" id="GO:0003964">
    <property type="term" value="F:RNA-directed DNA polymerase activity"/>
    <property type="evidence" value="ECO:0007669"/>
    <property type="project" value="UniProtKB-EC"/>
</dbReference>
<dbReference type="Gene3D" id="3.30.70.270">
    <property type="match status" value="2"/>
</dbReference>
<dbReference type="EC" id="2.7.7.49" evidence="1"/>
<dbReference type="InterPro" id="IPR043502">
    <property type="entry name" value="DNA/RNA_pol_sf"/>
</dbReference>
<dbReference type="Pfam" id="PF00078">
    <property type="entry name" value="RVT_1"/>
    <property type="match status" value="1"/>
</dbReference>
<dbReference type="EMBL" id="GBHO01043864">
    <property type="protein sequence ID" value="JAF99739.1"/>
    <property type="molecule type" value="Transcribed_RNA"/>
</dbReference>
<dbReference type="Pfam" id="PF17919">
    <property type="entry name" value="RT_RNaseH_2"/>
    <property type="match status" value="1"/>
</dbReference>
<sequence>YVGEFLLMLVSPSERHSSALHLLFSTLEKYNITVNLKKCTFFKEKIEYLGFVISTTGIETCNNKLETIKNFQAPRNAKEVKRLLGFLSYYRRFTKDLAEHASTLNELTKRNSRFVWTEKEQQAFDNLKKLFSQKMVLHHPDFSKPFYLQTDCSGTAMGA</sequence>
<evidence type="ECO:0000256" key="2">
    <source>
        <dbReference type="ARBA" id="ARBA00023268"/>
    </source>
</evidence>
<feature type="non-terminal residue" evidence="4">
    <location>
        <position position="1"/>
    </location>
</feature>
<dbReference type="FunFam" id="3.30.70.270:FF:000020">
    <property type="entry name" value="Transposon Tf2-6 polyprotein-like Protein"/>
    <property type="match status" value="1"/>
</dbReference>
<reference evidence="4" key="2">
    <citation type="submission" date="2014-07" db="EMBL/GenBank/DDBJ databases">
        <authorList>
            <person name="Hull J."/>
        </authorList>
    </citation>
    <scope>NUCLEOTIDE SEQUENCE</scope>
</reference>
<proteinExistence type="predicted"/>
<dbReference type="InterPro" id="IPR043128">
    <property type="entry name" value="Rev_trsase/Diguanyl_cyclase"/>
</dbReference>
<dbReference type="PANTHER" id="PTHR37984">
    <property type="entry name" value="PROTEIN CBG26694"/>
    <property type="match status" value="1"/>
</dbReference>
<organism evidence="4">
    <name type="scientific">Lygus hesperus</name>
    <name type="common">Western plant bug</name>
    <dbReference type="NCBI Taxonomy" id="30085"/>
    <lineage>
        <taxon>Eukaryota</taxon>
        <taxon>Metazoa</taxon>
        <taxon>Ecdysozoa</taxon>
        <taxon>Arthropoda</taxon>
        <taxon>Hexapoda</taxon>
        <taxon>Insecta</taxon>
        <taxon>Pterygota</taxon>
        <taxon>Neoptera</taxon>
        <taxon>Paraneoptera</taxon>
        <taxon>Hemiptera</taxon>
        <taxon>Heteroptera</taxon>
        <taxon>Panheteroptera</taxon>
        <taxon>Cimicomorpha</taxon>
        <taxon>Miridae</taxon>
        <taxon>Mirini</taxon>
        <taxon>Lygus</taxon>
    </lineage>
</organism>
<protein>
    <recommendedName>
        <fullName evidence="1">RNA-directed DNA polymerase</fullName>
        <ecNumber evidence="1">2.7.7.49</ecNumber>
    </recommendedName>
</protein>
<dbReference type="InterPro" id="IPR050951">
    <property type="entry name" value="Retrovirus_Pol_polyprotein"/>
</dbReference>
<keyword evidence="2" id="KW-0511">Multifunctional enzyme</keyword>
<dbReference type="SUPFAM" id="SSF56672">
    <property type="entry name" value="DNA/RNA polymerases"/>
    <property type="match status" value="1"/>
</dbReference>
<dbReference type="AlphaFoldDB" id="A0A0A9W4G2"/>
<dbReference type="InterPro" id="IPR041577">
    <property type="entry name" value="RT_RNaseH_2"/>
</dbReference>
<dbReference type="PANTHER" id="PTHR37984:SF5">
    <property type="entry name" value="PROTEIN NYNRIN-LIKE"/>
    <property type="match status" value="1"/>
</dbReference>
<evidence type="ECO:0000313" key="4">
    <source>
        <dbReference type="EMBL" id="JAF99739.1"/>
    </source>
</evidence>